<feature type="signal peptide" evidence="3">
    <location>
        <begin position="1"/>
        <end position="27"/>
    </location>
</feature>
<reference evidence="5" key="1">
    <citation type="submission" date="2025-08" db="UniProtKB">
        <authorList>
            <consortium name="Ensembl"/>
        </authorList>
    </citation>
    <scope>IDENTIFICATION</scope>
</reference>
<dbReference type="CDD" id="cd08544">
    <property type="entry name" value="Reeler"/>
    <property type="match status" value="1"/>
</dbReference>
<evidence type="ECO:0000256" key="2">
    <source>
        <dbReference type="SAM" id="Phobius"/>
    </source>
</evidence>
<sequence length="526" mass="57288">MDPLRSPLSLCHIVLLFLRMSSLLVWGYSGGADLSACPLMSPAHDPTSPRRSKTPWLNIVPGQRVYNPGDNVSVTIRSSRNFMGFMLQARTTAVSLTVDSDVAVKGRPVGRFIHIPPGAHLLECHGPGDTATHTDKSLKRVLMFVWRAPARNVGDIRFTATIVQSYFVFWIGLESIALSPRSPTSGFSTSAATIPSASGYDHISAGHLDRSTTDGLINVGSTFINSTVIGFQDHLPGGHSSTTAHFDQSHLRMSDLMLQTVRPQMSLLPAILQATKSSPAMSDIKTTQLGVATPVLHLSPTPNNMEALNPYWASGGLPSFQHPVDKTQNLDLQMQTPLAPKPHEMFGEMPFEMITNVWGDLSTGFTSQPSTIAEPQASVDARLTSPRTQDLFMRTQEPTVQSSFGKPSTTTSHSVVDCNTPLFSKESSLHPKKGLRLTQGGIKHHFPPLSPQRSETQQSQDLGEVEAPGTPSNKRKQDENGKPMAFGSSVTTAPVLVLLASLLLMIVWRVVVARCERPRREQAPER</sequence>
<keyword evidence="2" id="KW-1133">Transmembrane helix</keyword>
<dbReference type="AlphaFoldDB" id="A0A8C4NM76"/>
<keyword evidence="2" id="KW-0472">Membrane</keyword>
<feature type="compositionally biased region" description="Polar residues" evidence="1">
    <location>
        <begin position="396"/>
        <end position="414"/>
    </location>
</feature>
<dbReference type="InterPro" id="IPR042307">
    <property type="entry name" value="Reeler_sf"/>
</dbReference>
<feature type="domain" description="Reelin" evidence="4">
    <location>
        <begin position="22"/>
        <end position="195"/>
    </location>
</feature>
<evidence type="ECO:0000313" key="6">
    <source>
        <dbReference type="Proteomes" id="UP000694388"/>
    </source>
</evidence>
<dbReference type="PANTHER" id="PTHR45828">
    <property type="entry name" value="CYTOCHROME B561/FERRIC REDUCTASE TRANSMEMBRANE"/>
    <property type="match status" value="1"/>
</dbReference>
<dbReference type="GO" id="GO:0016020">
    <property type="term" value="C:membrane"/>
    <property type="evidence" value="ECO:0007669"/>
    <property type="project" value="TreeGrafter"/>
</dbReference>
<dbReference type="Ensembl" id="ENSEBUT00000005735.1">
    <property type="protein sequence ID" value="ENSEBUP00000005297.1"/>
    <property type="gene ID" value="ENSEBUG00000003624.1"/>
</dbReference>
<dbReference type="Proteomes" id="UP000694388">
    <property type="component" value="Unplaced"/>
</dbReference>
<feature type="chain" id="PRO_5034468476" description="Reelin domain-containing protein" evidence="3">
    <location>
        <begin position="28"/>
        <end position="526"/>
    </location>
</feature>
<proteinExistence type="predicted"/>
<dbReference type="PROSITE" id="PS51019">
    <property type="entry name" value="REELIN"/>
    <property type="match status" value="1"/>
</dbReference>
<evidence type="ECO:0000259" key="4">
    <source>
        <dbReference type="PROSITE" id="PS51019"/>
    </source>
</evidence>
<feature type="compositionally biased region" description="Polar residues" evidence="1">
    <location>
        <begin position="451"/>
        <end position="461"/>
    </location>
</feature>
<protein>
    <recommendedName>
        <fullName evidence="4">Reelin domain-containing protein</fullName>
    </recommendedName>
</protein>
<dbReference type="GeneTree" id="ENSGT00940000163277"/>
<keyword evidence="3" id="KW-0732">Signal</keyword>
<dbReference type="Gene3D" id="2.60.40.4060">
    <property type="entry name" value="Reeler domain"/>
    <property type="match status" value="1"/>
</dbReference>
<evidence type="ECO:0000313" key="5">
    <source>
        <dbReference type="Ensembl" id="ENSEBUP00000005297.1"/>
    </source>
</evidence>
<feature type="region of interest" description="Disordered" evidence="1">
    <location>
        <begin position="394"/>
        <end position="414"/>
    </location>
</feature>
<feature type="region of interest" description="Disordered" evidence="1">
    <location>
        <begin position="438"/>
        <end position="487"/>
    </location>
</feature>
<reference evidence="5" key="2">
    <citation type="submission" date="2025-09" db="UniProtKB">
        <authorList>
            <consortium name="Ensembl"/>
        </authorList>
    </citation>
    <scope>IDENTIFICATION</scope>
</reference>
<dbReference type="InterPro" id="IPR002861">
    <property type="entry name" value="Reeler_dom"/>
</dbReference>
<evidence type="ECO:0000256" key="1">
    <source>
        <dbReference type="SAM" id="MobiDB-lite"/>
    </source>
</evidence>
<name>A0A8C4NM76_EPTBU</name>
<dbReference type="InterPro" id="IPR051237">
    <property type="entry name" value="Ferric-chelate_Red/DefProt"/>
</dbReference>
<dbReference type="PANTHER" id="PTHR45828:SF51">
    <property type="entry name" value="REELIN DOMAIN-CONTAINING PROTEIN 1"/>
    <property type="match status" value="1"/>
</dbReference>
<keyword evidence="6" id="KW-1185">Reference proteome</keyword>
<feature type="transmembrane region" description="Helical" evidence="2">
    <location>
        <begin position="493"/>
        <end position="512"/>
    </location>
</feature>
<dbReference type="Pfam" id="PF02014">
    <property type="entry name" value="Reeler"/>
    <property type="match status" value="1"/>
</dbReference>
<keyword evidence="2" id="KW-0812">Transmembrane</keyword>
<evidence type="ECO:0000256" key="3">
    <source>
        <dbReference type="SAM" id="SignalP"/>
    </source>
</evidence>
<organism evidence="5 6">
    <name type="scientific">Eptatretus burgeri</name>
    <name type="common">Inshore hagfish</name>
    <dbReference type="NCBI Taxonomy" id="7764"/>
    <lineage>
        <taxon>Eukaryota</taxon>
        <taxon>Metazoa</taxon>
        <taxon>Chordata</taxon>
        <taxon>Craniata</taxon>
        <taxon>Vertebrata</taxon>
        <taxon>Cyclostomata</taxon>
        <taxon>Myxini</taxon>
        <taxon>Myxiniformes</taxon>
        <taxon>Myxinidae</taxon>
        <taxon>Eptatretinae</taxon>
        <taxon>Eptatretus</taxon>
    </lineage>
</organism>
<accession>A0A8C4NM76</accession>